<dbReference type="EMBL" id="SRSF01000002">
    <property type="protein sequence ID" value="THH40561.1"/>
    <property type="molecule type" value="Genomic_DNA"/>
</dbReference>
<dbReference type="InterPro" id="IPR001173">
    <property type="entry name" value="Glyco_trans_2-like"/>
</dbReference>
<keyword evidence="8" id="KW-1185">Reference proteome</keyword>
<dbReference type="Pfam" id="PF00535">
    <property type="entry name" value="Glycos_transf_2"/>
    <property type="match status" value="1"/>
</dbReference>
<name>A0A4S4NQC0_9BACT</name>
<evidence type="ECO:0000259" key="6">
    <source>
        <dbReference type="Pfam" id="PF00535"/>
    </source>
</evidence>
<evidence type="ECO:0000313" key="7">
    <source>
        <dbReference type="EMBL" id="THH40561.1"/>
    </source>
</evidence>
<evidence type="ECO:0000256" key="5">
    <source>
        <dbReference type="ARBA" id="ARBA00023136"/>
    </source>
</evidence>
<dbReference type="Gene3D" id="3.90.550.10">
    <property type="entry name" value="Spore Coat Polysaccharide Biosynthesis Protein SpsA, Chain A"/>
    <property type="match status" value="1"/>
</dbReference>
<keyword evidence="2" id="KW-1003">Cell membrane</keyword>
<sequence>MSIVVNRPVLILPVLSLADAIHPACRLSVTVPAKDEADYILPTLEALRRQTDFMGNPLDPDTYEVILLANNCSDATAEVARAYGTRYPDFHLHVAEITLTGDLACVGVARKLMMDEAARRLPPGGIVAMTDADTQLDPHWVYATLRAFDRGAHAVGGRIVVPRSGRTGYRKIHLQDVTYRSLQALVEHMIDPSDEDPWPRHFQHYGPSLAVRVEDYRACGGMPPVKCIEDAAFAWALERIDVQFVHDPAVKVYTSDRRSERVEGVAFSHALDEWTRMQSAGRQPVVFGLQHCINLYKWKVALRRAFQERRIAGLPALVDLAAYLDMPSGELQRRVAEAPTFGALYLEIRQMLERTHAFSDSPFPEAIRDLRRFTRATWSALSSSTRPGGTGLHDCP</sequence>
<keyword evidence="4 7" id="KW-0808">Transferase</keyword>
<feature type="domain" description="Glycosyltransferase 2-like" evidence="6">
    <location>
        <begin position="28"/>
        <end position="174"/>
    </location>
</feature>
<organism evidence="7 8">
    <name type="scientific">Neolewinella litorea</name>
    <dbReference type="NCBI Taxonomy" id="2562452"/>
    <lineage>
        <taxon>Bacteria</taxon>
        <taxon>Pseudomonadati</taxon>
        <taxon>Bacteroidota</taxon>
        <taxon>Saprospiria</taxon>
        <taxon>Saprospirales</taxon>
        <taxon>Lewinellaceae</taxon>
        <taxon>Neolewinella</taxon>
    </lineage>
</organism>
<gene>
    <name evidence="7" type="ORF">E4021_07460</name>
</gene>
<dbReference type="AlphaFoldDB" id="A0A4S4NQC0"/>
<evidence type="ECO:0000256" key="3">
    <source>
        <dbReference type="ARBA" id="ARBA00022676"/>
    </source>
</evidence>
<comment type="subcellular location">
    <subcellularLocation>
        <location evidence="1">Cell membrane</location>
    </subcellularLocation>
</comment>
<dbReference type="InterPro" id="IPR029044">
    <property type="entry name" value="Nucleotide-diphossugar_trans"/>
</dbReference>
<dbReference type="GO" id="GO:0005886">
    <property type="term" value="C:plasma membrane"/>
    <property type="evidence" value="ECO:0007669"/>
    <property type="project" value="UniProtKB-SubCell"/>
</dbReference>
<proteinExistence type="predicted"/>
<evidence type="ECO:0000256" key="1">
    <source>
        <dbReference type="ARBA" id="ARBA00004236"/>
    </source>
</evidence>
<dbReference type="PANTHER" id="PTHR43646">
    <property type="entry name" value="GLYCOSYLTRANSFERASE"/>
    <property type="match status" value="1"/>
</dbReference>
<dbReference type="SUPFAM" id="SSF53448">
    <property type="entry name" value="Nucleotide-diphospho-sugar transferases"/>
    <property type="match status" value="1"/>
</dbReference>
<keyword evidence="3" id="KW-0328">Glycosyltransferase</keyword>
<reference evidence="7 8" key="1">
    <citation type="submission" date="2019-04" db="EMBL/GenBank/DDBJ databases">
        <title>Lewinella litorea sp. nov., isolated from a marine sand.</title>
        <authorList>
            <person name="Yoon J.-H."/>
        </authorList>
    </citation>
    <scope>NUCLEOTIDE SEQUENCE [LARGE SCALE GENOMIC DNA]</scope>
    <source>
        <strain evidence="7 8">HSMS-39</strain>
    </source>
</reference>
<keyword evidence="5" id="KW-0472">Membrane</keyword>
<protein>
    <submittedName>
        <fullName evidence="7">Glycosyltransferase</fullName>
    </submittedName>
</protein>
<evidence type="ECO:0000313" key="8">
    <source>
        <dbReference type="Proteomes" id="UP000308528"/>
    </source>
</evidence>
<dbReference type="GO" id="GO:0016757">
    <property type="term" value="F:glycosyltransferase activity"/>
    <property type="evidence" value="ECO:0007669"/>
    <property type="project" value="UniProtKB-KW"/>
</dbReference>
<evidence type="ECO:0000256" key="4">
    <source>
        <dbReference type="ARBA" id="ARBA00022679"/>
    </source>
</evidence>
<dbReference type="OrthoDB" id="114108at2"/>
<dbReference type="Proteomes" id="UP000308528">
    <property type="component" value="Unassembled WGS sequence"/>
</dbReference>
<comment type="caution">
    <text evidence="7">The sequence shown here is derived from an EMBL/GenBank/DDBJ whole genome shotgun (WGS) entry which is preliminary data.</text>
</comment>
<dbReference type="PANTHER" id="PTHR43646:SF2">
    <property type="entry name" value="GLYCOSYLTRANSFERASE 2-LIKE DOMAIN-CONTAINING PROTEIN"/>
    <property type="match status" value="1"/>
</dbReference>
<accession>A0A4S4NQC0</accession>
<evidence type="ECO:0000256" key="2">
    <source>
        <dbReference type="ARBA" id="ARBA00022475"/>
    </source>
</evidence>